<evidence type="ECO:0000256" key="1">
    <source>
        <dbReference type="SAM" id="MobiDB-lite"/>
    </source>
</evidence>
<dbReference type="GO" id="GO:0006353">
    <property type="term" value="P:DNA-templated transcription termination"/>
    <property type="evidence" value="ECO:0007669"/>
    <property type="project" value="InterPro"/>
</dbReference>
<dbReference type="InterPro" id="IPR036269">
    <property type="entry name" value="Rho_N_sf"/>
</dbReference>
<protein>
    <submittedName>
        <fullName evidence="3">Rho termination factor N-terminal domain-containing protein</fullName>
    </submittedName>
</protein>
<feature type="domain" description="Rho termination factor-like N-terminal" evidence="2">
    <location>
        <begin position="1"/>
        <end position="39"/>
    </location>
</feature>
<feature type="compositionally biased region" description="Acidic residues" evidence="1">
    <location>
        <begin position="35"/>
        <end position="44"/>
    </location>
</feature>
<evidence type="ECO:0000313" key="4">
    <source>
        <dbReference type="Proteomes" id="UP000886860"/>
    </source>
</evidence>
<dbReference type="SUPFAM" id="SSF68912">
    <property type="entry name" value="Rho N-terminal domain-like"/>
    <property type="match status" value="1"/>
</dbReference>
<comment type="caution">
    <text evidence="3">The sequence shown here is derived from an EMBL/GenBank/DDBJ whole genome shotgun (WGS) entry which is preliminary data.</text>
</comment>
<proteinExistence type="predicted"/>
<dbReference type="Pfam" id="PF07498">
    <property type="entry name" value="Rho_N"/>
    <property type="match status" value="1"/>
</dbReference>
<evidence type="ECO:0000259" key="2">
    <source>
        <dbReference type="SMART" id="SM00959"/>
    </source>
</evidence>
<dbReference type="SMART" id="SM00959">
    <property type="entry name" value="Rho_N"/>
    <property type="match status" value="1"/>
</dbReference>
<dbReference type="AlphaFoldDB" id="A0A9D1GLC9"/>
<feature type="region of interest" description="Disordered" evidence="1">
    <location>
        <begin position="33"/>
        <end position="55"/>
    </location>
</feature>
<gene>
    <name evidence="3" type="ORF">IAB60_10160</name>
</gene>
<reference evidence="3" key="1">
    <citation type="submission" date="2020-10" db="EMBL/GenBank/DDBJ databases">
        <authorList>
            <person name="Gilroy R."/>
        </authorList>
    </citation>
    <scope>NUCLEOTIDE SEQUENCE</scope>
    <source>
        <strain evidence="3">CHK123-3438</strain>
    </source>
</reference>
<organism evidence="3 4">
    <name type="scientific">Candidatus Caccovicinus merdipullorum</name>
    <dbReference type="NCBI Taxonomy" id="2840724"/>
    <lineage>
        <taxon>Bacteria</taxon>
        <taxon>Bacillati</taxon>
        <taxon>Bacillota</taxon>
        <taxon>Clostridia</taxon>
        <taxon>Eubacteriales</taxon>
        <taxon>Candidatus Caccovicinus</taxon>
    </lineage>
</organism>
<dbReference type="EMBL" id="DVKS01000173">
    <property type="protein sequence ID" value="HIT42434.1"/>
    <property type="molecule type" value="Genomic_DNA"/>
</dbReference>
<evidence type="ECO:0000313" key="3">
    <source>
        <dbReference type="EMBL" id="HIT42434.1"/>
    </source>
</evidence>
<sequence length="55" mass="6035">MKLAKLKELAREYGIDPDGVNRKADLIAAIREAQAEEDTVEDNEAPPQLEAEGIV</sequence>
<dbReference type="Proteomes" id="UP000886860">
    <property type="component" value="Unassembled WGS sequence"/>
</dbReference>
<accession>A0A9D1GLC9</accession>
<name>A0A9D1GLC9_9FIRM</name>
<dbReference type="InterPro" id="IPR011112">
    <property type="entry name" value="Rho-like_N"/>
</dbReference>
<dbReference type="Gene3D" id="1.10.720.30">
    <property type="entry name" value="SAP domain"/>
    <property type="match status" value="1"/>
</dbReference>
<dbReference type="InterPro" id="IPR036361">
    <property type="entry name" value="SAP_dom_sf"/>
</dbReference>
<reference evidence="3" key="2">
    <citation type="journal article" date="2021" name="PeerJ">
        <title>Extensive microbial diversity within the chicken gut microbiome revealed by metagenomics and culture.</title>
        <authorList>
            <person name="Gilroy R."/>
            <person name="Ravi A."/>
            <person name="Getino M."/>
            <person name="Pursley I."/>
            <person name="Horton D.L."/>
            <person name="Alikhan N.F."/>
            <person name="Baker D."/>
            <person name="Gharbi K."/>
            <person name="Hall N."/>
            <person name="Watson M."/>
            <person name="Adriaenssens E.M."/>
            <person name="Foster-Nyarko E."/>
            <person name="Jarju S."/>
            <person name="Secka A."/>
            <person name="Antonio M."/>
            <person name="Oren A."/>
            <person name="Chaudhuri R.R."/>
            <person name="La Ragione R."/>
            <person name="Hildebrand F."/>
            <person name="Pallen M.J."/>
        </authorList>
    </citation>
    <scope>NUCLEOTIDE SEQUENCE</scope>
    <source>
        <strain evidence="3">CHK123-3438</strain>
    </source>
</reference>